<dbReference type="InterPro" id="IPR036206">
    <property type="entry name" value="ThiamineP_synth_sf"/>
</dbReference>
<comment type="pathway">
    <text evidence="4 15">Cofactor biosynthesis; thiamine diphosphate biosynthesis; thiamine phosphate from 4-amino-2-methyl-5-diphosphomethylpyrimidine and 4-methyl-5-(2-phosphoethyl)-thiazole: step 1/1.</text>
</comment>
<sequence length="527" mass="53255">MSTAGEQTSRTEAAGTGPGDNHPALQEAPSPPSWDIEQAAPTIAAVRRTQPLVHCLSATVSMGIVANGLLAAGGRPMMTETLQEAPAITALADALLINLGTLSTDGAVGIPATVAVDPGRPWVLDPAAVGAAPVRTALARHLLASRPRIVRANASEVRVLAGASTGGRGADSVDAPEAARTAAVEVARCTGGAVAVSGERDLIVDEQRAVVVERGSAMLTRLTGTGCLLGALSAACLAVQPDPLAAAAGASLWLALAGERAAARSRGPGGFATALLDALDEVGRQCEGAETVPAPARSTARRGEPLDLRCYLVTSGSGPRTVEVAAAAAGAGAGVVQVRAKDLEAAALLELVRAVAEAVQRARSATRVLVDDRSDVALAAMQAGAHVHGVHLGAQDLPVRAARQMLGPEAIIGLTTGTLELVEAANEVAGAIDYVGAGPFRPTPTKRSGRRPLGVEGYRPLVAASRVPVVAIGDVRPDDAAALARSGVAGVALVRALMEASDPAVVVARVLEGFRAPGPHPRRPRPR</sequence>
<dbReference type="EMBL" id="AP025017">
    <property type="protein sequence ID" value="BDA63382.1"/>
    <property type="molecule type" value="Genomic_DNA"/>
</dbReference>
<feature type="binding site" evidence="15">
    <location>
        <position position="396"/>
    </location>
    <ligand>
        <name>Mg(2+)</name>
        <dbReference type="ChEBI" id="CHEBI:18420"/>
    </ligand>
</feature>
<evidence type="ECO:0000256" key="14">
    <source>
        <dbReference type="ARBA" id="ARBA00047883"/>
    </source>
</evidence>
<comment type="function">
    <text evidence="16">Catalyzes the phosphorylation of the hydroxyl group of 4-methyl-5-beta-hydroxyethylthiazole (THZ).</text>
</comment>
<feature type="binding site" evidence="16">
    <location>
        <position position="197"/>
    </location>
    <ligand>
        <name>ATP</name>
        <dbReference type="ChEBI" id="CHEBI:30616"/>
    </ligand>
</feature>
<evidence type="ECO:0000256" key="8">
    <source>
        <dbReference type="ARBA" id="ARBA00022777"/>
    </source>
</evidence>
<feature type="binding site" evidence="15">
    <location>
        <position position="371"/>
    </location>
    <ligand>
        <name>4-amino-2-methyl-5-(diphosphooxymethyl)pyrimidine</name>
        <dbReference type="ChEBI" id="CHEBI:57841"/>
    </ligand>
</feature>
<feature type="compositionally biased region" description="Polar residues" evidence="17">
    <location>
        <begin position="1"/>
        <end position="11"/>
    </location>
</feature>
<comment type="caution">
    <text evidence="15">Lacks conserved residue(s) required for the propagation of feature annotation.</text>
</comment>
<dbReference type="CDD" id="cd00564">
    <property type="entry name" value="TMP_TenI"/>
    <property type="match status" value="1"/>
</dbReference>
<comment type="similarity">
    <text evidence="16">Belongs to the Thz kinase family.</text>
</comment>
<feature type="binding site" evidence="15">
    <location>
        <position position="372"/>
    </location>
    <ligand>
        <name>Mg(2+)</name>
        <dbReference type="ChEBI" id="CHEBI:18420"/>
    </ligand>
</feature>
<evidence type="ECO:0000256" key="4">
    <source>
        <dbReference type="ARBA" id="ARBA00005165"/>
    </source>
</evidence>
<dbReference type="Pfam" id="PF02110">
    <property type="entry name" value="HK"/>
    <property type="match status" value="1"/>
</dbReference>
<keyword evidence="8 16" id="KW-0418">Kinase</keyword>
<dbReference type="Gene3D" id="3.40.1190.20">
    <property type="match status" value="1"/>
</dbReference>
<dbReference type="RefSeq" id="WP_223910020.1">
    <property type="nucleotide sequence ID" value="NZ_AP025017.1"/>
</dbReference>
<feature type="binding site" evidence="15">
    <location>
        <position position="446"/>
    </location>
    <ligand>
        <name>4-amino-2-methyl-5-(diphosphooxymethyl)pyrimidine</name>
        <dbReference type="ChEBI" id="CHEBI:57841"/>
    </ligand>
</feature>
<comment type="catalytic activity">
    <reaction evidence="1 16">
        <text>5-(2-hydroxyethyl)-4-methylthiazole + ATP = 4-methyl-5-(2-phosphooxyethyl)-thiazole + ADP + H(+)</text>
        <dbReference type="Rhea" id="RHEA:24212"/>
        <dbReference type="ChEBI" id="CHEBI:15378"/>
        <dbReference type="ChEBI" id="CHEBI:17957"/>
        <dbReference type="ChEBI" id="CHEBI:30616"/>
        <dbReference type="ChEBI" id="CHEBI:58296"/>
        <dbReference type="ChEBI" id="CHEBI:456216"/>
        <dbReference type="EC" id="2.7.1.50"/>
    </reaction>
</comment>
<protein>
    <recommendedName>
        <fullName evidence="15 16">Multifunctional fusion protein</fullName>
    </recommendedName>
    <domain>
        <recommendedName>
            <fullName evidence="15">Thiamine-phosphate synthase</fullName>
            <shortName evidence="15">TP synthase</shortName>
            <shortName evidence="15">TPS</shortName>
            <ecNumber evidence="15">2.5.1.3</ecNumber>
        </recommendedName>
        <alternativeName>
            <fullName evidence="15">Thiamine-phosphate pyrophosphorylase</fullName>
            <shortName evidence="15">TMP pyrophosphorylase</shortName>
            <shortName evidence="15">TMP-PPase</shortName>
        </alternativeName>
    </domain>
    <domain>
        <recommendedName>
            <fullName evidence="16">Hydroxyethylthiazole kinase</fullName>
            <ecNumber evidence="16">2.7.1.50</ecNumber>
        </recommendedName>
        <alternativeName>
            <fullName evidence="16">4-methyl-5-beta-hydroxyethylthiazole kinase</fullName>
            <shortName evidence="16">TH kinase</shortName>
            <shortName evidence="16">Thz kinase</shortName>
        </alternativeName>
    </domain>
</protein>
<evidence type="ECO:0000256" key="2">
    <source>
        <dbReference type="ARBA" id="ARBA00003814"/>
    </source>
</evidence>
<evidence type="ECO:0000256" key="3">
    <source>
        <dbReference type="ARBA" id="ARBA00004868"/>
    </source>
</evidence>
<feature type="binding site" evidence="15">
    <location>
        <position position="415"/>
    </location>
    <ligand>
        <name>4-amino-2-methyl-5-(diphosphooxymethyl)pyrimidine</name>
        <dbReference type="ChEBI" id="CHEBI:57841"/>
    </ligand>
</feature>
<dbReference type="Gene3D" id="3.20.20.70">
    <property type="entry name" value="Aldolase class I"/>
    <property type="match status" value="1"/>
</dbReference>
<dbReference type="InterPro" id="IPR029056">
    <property type="entry name" value="Ribokinase-like"/>
</dbReference>
<dbReference type="CDD" id="cd01170">
    <property type="entry name" value="THZ_kinase"/>
    <property type="match status" value="1"/>
</dbReference>
<evidence type="ECO:0000256" key="16">
    <source>
        <dbReference type="HAMAP-Rule" id="MF_00228"/>
    </source>
</evidence>
<evidence type="ECO:0000256" key="10">
    <source>
        <dbReference type="ARBA" id="ARBA00022842"/>
    </source>
</evidence>
<feature type="domain" description="Thiamine phosphate synthase/TenI" evidence="18">
    <location>
        <begin position="310"/>
        <end position="497"/>
    </location>
</feature>
<feature type="binding site" evidence="16">
    <location>
        <position position="78"/>
    </location>
    <ligand>
        <name>substrate</name>
    </ligand>
</feature>
<keyword evidence="5 15" id="KW-0808">Transferase</keyword>
<gene>
    <name evidence="16" type="primary">thiM</name>
    <name evidence="15" type="synonym">thiE</name>
    <name evidence="19" type="ORF">MANAM107_02160</name>
</gene>
<evidence type="ECO:0000313" key="20">
    <source>
        <dbReference type="Proteomes" id="UP000824496"/>
    </source>
</evidence>
<dbReference type="EC" id="2.7.1.50" evidence="16"/>
<keyword evidence="9 16" id="KW-0067">ATP-binding</keyword>
<comment type="similarity">
    <text evidence="15">Belongs to the thiamine-phosphate synthase family.</text>
</comment>
<keyword evidence="20" id="KW-1185">Reference proteome</keyword>
<comment type="function">
    <text evidence="2 15">Condenses 4-methyl-5-(beta-hydroxyethyl)thiazole monophosphate (THZ-P) and 2-methyl-4-amino-5-hydroxymethyl pyrimidine pyrophosphate (HMP-PP) to form thiamine monophosphate (TMP).</text>
</comment>
<evidence type="ECO:0000256" key="9">
    <source>
        <dbReference type="ARBA" id="ARBA00022840"/>
    </source>
</evidence>
<dbReference type="PANTHER" id="PTHR20857:SF15">
    <property type="entry name" value="THIAMINE-PHOSPHATE SYNTHASE"/>
    <property type="match status" value="1"/>
</dbReference>
<evidence type="ECO:0000313" key="19">
    <source>
        <dbReference type="EMBL" id="BDA63382.1"/>
    </source>
</evidence>
<evidence type="ECO:0000256" key="1">
    <source>
        <dbReference type="ARBA" id="ARBA00001771"/>
    </source>
</evidence>
<evidence type="ECO:0000256" key="7">
    <source>
        <dbReference type="ARBA" id="ARBA00022741"/>
    </source>
</evidence>
<keyword evidence="7 16" id="KW-0547">Nucleotide-binding</keyword>
<dbReference type="HAMAP" id="MF_00228">
    <property type="entry name" value="Thz_kinase"/>
    <property type="match status" value="1"/>
</dbReference>
<name>A0ABN6K2R7_9ACTO</name>
<comment type="cofactor">
    <cofactor evidence="15">
        <name>Mg(2+)</name>
        <dbReference type="ChEBI" id="CHEBI:18420"/>
    </cofactor>
    <text evidence="15">Binds 1 Mg(2+) ion per subunit.</text>
</comment>
<keyword evidence="6 15" id="KW-0479">Metal-binding</keyword>
<dbReference type="SUPFAM" id="SSF51391">
    <property type="entry name" value="Thiamin phosphate synthase"/>
    <property type="match status" value="1"/>
</dbReference>
<feature type="binding site" evidence="16">
    <location>
        <position position="151"/>
    </location>
    <ligand>
        <name>ATP</name>
        <dbReference type="ChEBI" id="CHEBI:30616"/>
    </ligand>
</feature>
<comment type="pathway">
    <text evidence="3 16">Cofactor biosynthesis; thiamine diphosphate biosynthesis; 4-methyl-5-(2-phosphoethyl)-thiazole from 5-(2-hydroxyethyl)-4-methylthiazole: step 1/1.</text>
</comment>
<dbReference type="PRINTS" id="PR01099">
    <property type="entry name" value="HYETHTZKNASE"/>
</dbReference>
<evidence type="ECO:0000256" key="12">
    <source>
        <dbReference type="ARBA" id="ARBA00047334"/>
    </source>
</evidence>
<proteinExistence type="inferred from homology"/>
<dbReference type="InterPro" id="IPR034291">
    <property type="entry name" value="TMP_synthase"/>
</dbReference>
<dbReference type="InterPro" id="IPR000417">
    <property type="entry name" value="Hyethyz_kinase"/>
</dbReference>
<dbReference type="NCBIfam" id="NF006830">
    <property type="entry name" value="PRK09355.1"/>
    <property type="match status" value="1"/>
</dbReference>
<organism evidence="19 20">
    <name type="scientific">Actinomyces capricornis</name>
    <dbReference type="NCBI Taxonomy" id="2755559"/>
    <lineage>
        <taxon>Bacteria</taxon>
        <taxon>Bacillati</taxon>
        <taxon>Actinomycetota</taxon>
        <taxon>Actinomycetes</taxon>
        <taxon>Actinomycetales</taxon>
        <taxon>Actinomycetaceae</taxon>
        <taxon>Actinomyces</taxon>
    </lineage>
</organism>
<dbReference type="Proteomes" id="UP000824496">
    <property type="component" value="Chromosome"/>
</dbReference>
<reference evidence="19 20" key="1">
    <citation type="submission" date="2021-08" db="EMBL/GenBank/DDBJ databases">
        <title>Whole genome sequence of novel Actinomyces species strain MAS-1.</title>
        <authorList>
            <person name="Saito M."/>
            <person name="Kuwahara N."/>
            <person name="Takizawa T."/>
            <person name="Gotouda H."/>
            <person name="Ochiai T."/>
        </authorList>
    </citation>
    <scope>NUCLEOTIDE SEQUENCE [LARGE SCALE GENOMIC DNA]</scope>
    <source>
        <strain evidence="19 20">MAS-1</strain>
    </source>
</reference>
<evidence type="ECO:0000259" key="18">
    <source>
        <dbReference type="Pfam" id="PF02581"/>
    </source>
</evidence>
<evidence type="ECO:0000256" key="15">
    <source>
        <dbReference type="HAMAP-Rule" id="MF_00097"/>
    </source>
</evidence>
<evidence type="ECO:0000256" key="17">
    <source>
        <dbReference type="SAM" id="MobiDB-lite"/>
    </source>
</evidence>
<dbReference type="InterPro" id="IPR022998">
    <property type="entry name" value="ThiamineP_synth_TenI"/>
</dbReference>
<dbReference type="EC" id="2.5.1.3" evidence="15"/>
<feature type="region of interest" description="Disordered" evidence="17">
    <location>
        <begin position="1"/>
        <end position="35"/>
    </location>
</feature>
<keyword evidence="10 15" id="KW-0460">Magnesium</keyword>
<dbReference type="NCBIfam" id="NF000740">
    <property type="entry name" value="PRK00043.3-4"/>
    <property type="match status" value="1"/>
</dbReference>
<feature type="binding site" evidence="16">
    <location>
        <position position="224"/>
    </location>
    <ligand>
        <name>substrate</name>
    </ligand>
</feature>
<evidence type="ECO:0000256" key="6">
    <source>
        <dbReference type="ARBA" id="ARBA00022723"/>
    </source>
</evidence>
<accession>A0ABN6K2R7</accession>
<dbReference type="SUPFAM" id="SSF53613">
    <property type="entry name" value="Ribokinase-like"/>
    <property type="match status" value="1"/>
</dbReference>
<comment type="catalytic activity">
    <reaction evidence="13 15">
        <text>2-(2-carboxy-4-methylthiazol-5-yl)ethyl phosphate + 4-amino-2-methyl-5-(diphosphooxymethyl)pyrimidine + 2 H(+) = thiamine phosphate + CO2 + diphosphate</text>
        <dbReference type="Rhea" id="RHEA:47848"/>
        <dbReference type="ChEBI" id="CHEBI:15378"/>
        <dbReference type="ChEBI" id="CHEBI:16526"/>
        <dbReference type="ChEBI" id="CHEBI:33019"/>
        <dbReference type="ChEBI" id="CHEBI:37575"/>
        <dbReference type="ChEBI" id="CHEBI:57841"/>
        <dbReference type="ChEBI" id="CHEBI:62890"/>
        <dbReference type="EC" id="2.5.1.3"/>
    </reaction>
</comment>
<feature type="binding site" evidence="15">
    <location>
        <begin position="443"/>
        <end position="445"/>
    </location>
    <ligand>
        <name>2-[(2R,5Z)-2-carboxy-4-methylthiazol-5(2H)-ylidene]ethyl phosphate</name>
        <dbReference type="ChEBI" id="CHEBI:62899"/>
    </ligand>
</feature>
<comment type="catalytic activity">
    <reaction evidence="12 15">
        <text>4-methyl-5-(2-phosphooxyethyl)-thiazole + 4-amino-2-methyl-5-(diphosphooxymethyl)pyrimidine + H(+) = thiamine phosphate + diphosphate</text>
        <dbReference type="Rhea" id="RHEA:22328"/>
        <dbReference type="ChEBI" id="CHEBI:15378"/>
        <dbReference type="ChEBI" id="CHEBI:33019"/>
        <dbReference type="ChEBI" id="CHEBI:37575"/>
        <dbReference type="ChEBI" id="CHEBI:57841"/>
        <dbReference type="ChEBI" id="CHEBI:58296"/>
        <dbReference type="EC" id="2.5.1.3"/>
    </reaction>
</comment>
<dbReference type="PANTHER" id="PTHR20857">
    <property type="entry name" value="THIAMINE-PHOSPHATE PYROPHOSPHORYLASE"/>
    <property type="match status" value="1"/>
</dbReference>
<feature type="binding site" evidence="15">
    <location>
        <begin position="337"/>
        <end position="341"/>
    </location>
    <ligand>
        <name>4-amino-2-methyl-5-(diphosphooxymethyl)pyrimidine</name>
        <dbReference type="ChEBI" id="CHEBI:57841"/>
    </ligand>
</feature>
<evidence type="ECO:0000256" key="11">
    <source>
        <dbReference type="ARBA" id="ARBA00022977"/>
    </source>
</evidence>
<dbReference type="Pfam" id="PF02581">
    <property type="entry name" value="TMP-TENI"/>
    <property type="match status" value="1"/>
</dbReference>
<comment type="catalytic activity">
    <reaction evidence="14 15">
        <text>2-[(2R,5Z)-2-carboxy-4-methylthiazol-5(2H)-ylidene]ethyl phosphate + 4-amino-2-methyl-5-(diphosphooxymethyl)pyrimidine + 2 H(+) = thiamine phosphate + CO2 + diphosphate</text>
        <dbReference type="Rhea" id="RHEA:47844"/>
        <dbReference type="ChEBI" id="CHEBI:15378"/>
        <dbReference type="ChEBI" id="CHEBI:16526"/>
        <dbReference type="ChEBI" id="CHEBI:33019"/>
        <dbReference type="ChEBI" id="CHEBI:37575"/>
        <dbReference type="ChEBI" id="CHEBI:57841"/>
        <dbReference type="ChEBI" id="CHEBI:62899"/>
        <dbReference type="EC" id="2.5.1.3"/>
    </reaction>
</comment>
<dbReference type="HAMAP" id="MF_00097">
    <property type="entry name" value="TMP_synthase"/>
    <property type="match status" value="1"/>
</dbReference>
<dbReference type="InterPro" id="IPR013785">
    <property type="entry name" value="Aldolase_TIM"/>
</dbReference>
<keyword evidence="11 15" id="KW-0784">Thiamine biosynthesis</keyword>
<evidence type="ECO:0000256" key="5">
    <source>
        <dbReference type="ARBA" id="ARBA00022679"/>
    </source>
</evidence>
<evidence type="ECO:0000256" key="13">
    <source>
        <dbReference type="ARBA" id="ARBA00047851"/>
    </source>
</evidence>